<dbReference type="Pfam" id="PF10294">
    <property type="entry name" value="Methyltransf_16"/>
    <property type="match status" value="1"/>
</dbReference>
<dbReference type="GeneID" id="40318178"/>
<organism evidence="1 2">
    <name type="scientific">Trypanosoma conorhini</name>
    <dbReference type="NCBI Taxonomy" id="83891"/>
    <lineage>
        <taxon>Eukaryota</taxon>
        <taxon>Discoba</taxon>
        <taxon>Euglenozoa</taxon>
        <taxon>Kinetoplastea</taxon>
        <taxon>Metakinetoplastina</taxon>
        <taxon>Trypanosomatida</taxon>
        <taxon>Trypanosomatidae</taxon>
        <taxon>Trypanosoma</taxon>
    </lineage>
</organism>
<dbReference type="OrthoDB" id="413520at2759"/>
<dbReference type="AlphaFoldDB" id="A0A3R7MNQ8"/>
<evidence type="ECO:0000313" key="2">
    <source>
        <dbReference type="Proteomes" id="UP000284403"/>
    </source>
</evidence>
<dbReference type="Proteomes" id="UP000284403">
    <property type="component" value="Unassembled WGS sequence"/>
</dbReference>
<name>A0A3R7MNQ8_9TRYP</name>
<dbReference type="RefSeq" id="XP_029228416.1">
    <property type="nucleotide sequence ID" value="XM_029371477.1"/>
</dbReference>
<protein>
    <recommendedName>
        <fullName evidence="3">Methyltransferase</fullName>
    </recommendedName>
</protein>
<comment type="caution">
    <text evidence="1">The sequence shown here is derived from an EMBL/GenBank/DDBJ whole genome shotgun (WGS) entry which is preliminary data.</text>
</comment>
<proteinExistence type="predicted"/>
<sequence length="389" mass="41653">MLALCSANAGLQPADDGPLREVERLFSNSDGLLAALQECLARWGRDAAPPAELLSLLQHARRYTALGGLSGDATATRDMLSATLTLIVRRAVKLEAEGACPCDGAVMSGVEGLQPETPITHEIIDAASATISNCCGGTTRHDADMLFWVRLRGEVVRVVFGFADYAAGETGARLWPGSVALALYLVEKLGVVLHSISATEEGRPLRTIELGCGPALVSLVLASRLSREPAWLRRTWLDVTDISPAVVEEVRRSFTLRNGPELAALFEATEEVGRGAAVRAFCLDFASIPEAMCGQYDLVLGSDIVYDHTIASHVAPALVRLLRAGGMAFLCCERHRDGMFSFVDTIQATMAGSLEVVANHADAQAVLRQLQMIPGLTSTTCSLVVLRRR</sequence>
<keyword evidence="2" id="KW-1185">Reference proteome</keyword>
<dbReference type="InterPro" id="IPR029063">
    <property type="entry name" value="SAM-dependent_MTases_sf"/>
</dbReference>
<evidence type="ECO:0008006" key="3">
    <source>
        <dbReference type="Google" id="ProtNLM"/>
    </source>
</evidence>
<dbReference type="SUPFAM" id="SSF53335">
    <property type="entry name" value="S-adenosyl-L-methionine-dependent methyltransferases"/>
    <property type="match status" value="1"/>
</dbReference>
<accession>A0A3R7MNQ8</accession>
<dbReference type="InterPro" id="IPR019410">
    <property type="entry name" value="Methyltransf_16"/>
</dbReference>
<dbReference type="EMBL" id="MKKU01000238">
    <property type="protein sequence ID" value="RNF18218.1"/>
    <property type="molecule type" value="Genomic_DNA"/>
</dbReference>
<dbReference type="Gene3D" id="3.40.50.150">
    <property type="entry name" value="Vaccinia Virus protein VP39"/>
    <property type="match status" value="1"/>
</dbReference>
<dbReference type="PANTHER" id="PTHR14614">
    <property type="entry name" value="HEPATOCELLULAR CARCINOMA-ASSOCIATED ANTIGEN"/>
    <property type="match status" value="1"/>
</dbReference>
<reference evidence="1 2" key="1">
    <citation type="journal article" date="2018" name="BMC Genomics">
        <title>Genomic comparison of Trypanosoma conorhini and Trypanosoma rangeli to Trypanosoma cruzi strains of high and low virulence.</title>
        <authorList>
            <person name="Bradwell K.R."/>
            <person name="Koparde V.N."/>
            <person name="Matveyev A.V."/>
            <person name="Serrano M.G."/>
            <person name="Alves J.M."/>
            <person name="Parikh H."/>
            <person name="Huang B."/>
            <person name="Lee V."/>
            <person name="Espinosa-Alvarez O."/>
            <person name="Ortiz P.A."/>
            <person name="Costa-Martins A.G."/>
            <person name="Teixeira M.M."/>
            <person name="Buck G.A."/>
        </authorList>
    </citation>
    <scope>NUCLEOTIDE SEQUENCE [LARGE SCALE GENOMIC DNA]</scope>
    <source>
        <strain evidence="1 2">025E</strain>
    </source>
</reference>
<evidence type="ECO:0000313" key="1">
    <source>
        <dbReference type="EMBL" id="RNF18218.1"/>
    </source>
</evidence>
<gene>
    <name evidence="1" type="ORF">Tco025E_04567</name>
</gene>